<evidence type="ECO:0000256" key="1">
    <source>
        <dbReference type="ARBA" id="ARBA00004123"/>
    </source>
</evidence>
<feature type="compositionally biased region" description="Basic and acidic residues" evidence="6">
    <location>
        <begin position="65"/>
        <end position="80"/>
    </location>
</feature>
<keyword evidence="2" id="KW-0597">Phosphoprotein</keyword>
<dbReference type="STRING" id="747676.F4S0I6"/>
<keyword evidence="3" id="KW-0677">Repeat</keyword>
<dbReference type="InParanoid" id="F4S0I6"/>
<dbReference type="PANTHER" id="PTHR15263">
    <property type="entry name" value="I-KAPPA-B-LIKE PROTEIN IKBL"/>
    <property type="match status" value="1"/>
</dbReference>
<evidence type="ECO:0000256" key="3">
    <source>
        <dbReference type="ARBA" id="ARBA00022737"/>
    </source>
</evidence>
<feature type="region of interest" description="Disordered" evidence="6">
    <location>
        <begin position="1"/>
        <end position="81"/>
    </location>
</feature>
<dbReference type="OrthoDB" id="412109at2759"/>
<dbReference type="RefSeq" id="XP_007414962.1">
    <property type="nucleotide sequence ID" value="XM_007414900.1"/>
</dbReference>
<keyword evidence="5" id="KW-0539">Nucleus</keyword>
<evidence type="ECO:0000313" key="7">
    <source>
        <dbReference type="EMBL" id="EGG01862.1"/>
    </source>
</evidence>
<feature type="region of interest" description="Disordered" evidence="6">
    <location>
        <begin position="191"/>
        <end position="234"/>
    </location>
</feature>
<comment type="subcellular location">
    <subcellularLocation>
        <location evidence="1">Nucleus</location>
    </subcellularLocation>
</comment>
<dbReference type="VEuPathDB" id="FungiDB:MELLADRAFT_66775"/>
<reference evidence="8" key="1">
    <citation type="journal article" date="2011" name="Proc. Natl. Acad. Sci. U.S.A.">
        <title>Obligate biotrophy features unraveled by the genomic analysis of rust fungi.</title>
        <authorList>
            <person name="Duplessis S."/>
            <person name="Cuomo C.A."/>
            <person name="Lin Y.-C."/>
            <person name="Aerts A."/>
            <person name="Tisserant E."/>
            <person name="Veneault-Fourrey C."/>
            <person name="Joly D.L."/>
            <person name="Hacquard S."/>
            <person name="Amselem J."/>
            <person name="Cantarel B.L."/>
            <person name="Chiu R."/>
            <person name="Coutinho P.M."/>
            <person name="Feau N."/>
            <person name="Field M."/>
            <person name="Frey P."/>
            <person name="Gelhaye E."/>
            <person name="Goldberg J."/>
            <person name="Grabherr M.G."/>
            <person name="Kodira C.D."/>
            <person name="Kohler A."/>
            <person name="Kuees U."/>
            <person name="Lindquist E.A."/>
            <person name="Lucas S.M."/>
            <person name="Mago R."/>
            <person name="Mauceli E."/>
            <person name="Morin E."/>
            <person name="Murat C."/>
            <person name="Pangilinan J.L."/>
            <person name="Park R."/>
            <person name="Pearson M."/>
            <person name="Quesneville H."/>
            <person name="Rouhier N."/>
            <person name="Sakthikumar S."/>
            <person name="Salamov A.A."/>
            <person name="Schmutz J."/>
            <person name="Selles B."/>
            <person name="Shapiro H."/>
            <person name="Tanguay P."/>
            <person name="Tuskan G.A."/>
            <person name="Henrissat B."/>
            <person name="Van de Peer Y."/>
            <person name="Rouze P."/>
            <person name="Ellis J.G."/>
            <person name="Dodds P.N."/>
            <person name="Schein J.E."/>
            <person name="Zhong S."/>
            <person name="Hamelin R.C."/>
            <person name="Grigoriev I.V."/>
            <person name="Szabo L.J."/>
            <person name="Martin F."/>
        </authorList>
    </citation>
    <scope>NUCLEOTIDE SEQUENCE [LARGE SCALE GENOMIC DNA]</scope>
    <source>
        <strain evidence="8">98AG31 / pathotype 3-4-7</strain>
    </source>
</reference>
<keyword evidence="4" id="KW-0040">ANK repeat</keyword>
<dbReference type="GeneID" id="18930699"/>
<dbReference type="Proteomes" id="UP000001072">
    <property type="component" value="Unassembled WGS sequence"/>
</dbReference>
<accession>F4S0I6</accession>
<dbReference type="HOGENOM" id="CLU_737853_0_0_1"/>
<dbReference type="eggNOG" id="ENOG502S7E6">
    <property type="taxonomic scope" value="Eukaryota"/>
</dbReference>
<dbReference type="EMBL" id="GL883135">
    <property type="protein sequence ID" value="EGG01862.1"/>
    <property type="molecule type" value="Genomic_DNA"/>
</dbReference>
<name>F4S0I6_MELLP</name>
<keyword evidence="8" id="KW-1185">Reference proteome</keyword>
<sequence>MGLGTLRMKKPIGTDEKMNEKKPNKRSRRQTTRSPSIDPTLPPYGYRKDESIDIYPSGSSTASRRAFEESKAKGKGKATDSEIGIGEELVINWTTSSEEMANRLLSIPLQNHREFQHRLKDALRDEEEIRFERLLEEDQYLPKRWKSNEFGKHQVKDLDKTTLSRMEGEDYDEYIRKRMWSRSHRTEYLNAKEKEEKQRKEEVKRKLKREEEKIKSKEKMKNRMEKESKRKEMKMKSYKESYETKWNLINSLQTLKHDDDQSQSINPNLSFDQIPWPIFLEEESEDLFKTNLQIDLINRFTITSIKEFLFKDIEDFNLKKKIIRSSLLLYHPDRFDSLILQRIQSHGSEKEKEKEKVKQIGLRVSQILNEIHQEL</sequence>
<dbReference type="InterPro" id="IPR038753">
    <property type="entry name" value="NFKBIL1"/>
</dbReference>
<evidence type="ECO:0000256" key="2">
    <source>
        <dbReference type="ARBA" id="ARBA00022553"/>
    </source>
</evidence>
<dbReference type="KEGG" id="mlr:MELLADRAFT_66775"/>
<feature type="compositionally biased region" description="Basic and acidic residues" evidence="6">
    <location>
        <begin position="12"/>
        <end position="22"/>
    </location>
</feature>
<protein>
    <submittedName>
        <fullName evidence="7">Uncharacterized protein</fullName>
    </submittedName>
</protein>
<proteinExistence type="predicted"/>
<organism evidence="8">
    <name type="scientific">Melampsora larici-populina (strain 98AG31 / pathotype 3-4-7)</name>
    <name type="common">Poplar leaf rust fungus</name>
    <dbReference type="NCBI Taxonomy" id="747676"/>
    <lineage>
        <taxon>Eukaryota</taxon>
        <taxon>Fungi</taxon>
        <taxon>Dikarya</taxon>
        <taxon>Basidiomycota</taxon>
        <taxon>Pucciniomycotina</taxon>
        <taxon>Pucciniomycetes</taxon>
        <taxon>Pucciniales</taxon>
        <taxon>Melampsoraceae</taxon>
        <taxon>Melampsora</taxon>
    </lineage>
</organism>
<dbReference type="PANTHER" id="PTHR15263:SF1">
    <property type="entry name" value="NF-KAPPA-B INHIBITOR-LIKE PROTEIN 1"/>
    <property type="match status" value="1"/>
</dbReference>
<evidence type="ECO:0000313" key="8">
    <source>
        <dbReference type="Proteomes" id="UP000001072"/>
    </source>
</evidence>
<evidence type="ECO:0000256" key="4">
    <source>
        <dbReference type="ARBA" id="ARBA00023043"/>
    </source>
</evidence>
<evidence type="ECO:0000256" key="6">
    <source>
        <dbReference type="SAM" id="MobiDB-lite"/>
    </source>
</evidence>
<evidence type="ECO:0000256" key="5">
    <source>
        <dbReference type="ARBA" id="ARBA00023242"/>
    </source>
</evidence>
<dbReference type="GO" id="GO:0005634">
    <property type="term" value="C:nucleus"/>
    <property type="evidence" value="ECO:0007669"/>
    <property type="project" value="UniProtKB-SubCell"/>
</dbReference>
<dbReference type="GO" id="GO:0043124">
    <property type="term" value="P:negative regulation of canonical NF-kappaB signal transduction"/>
    <property type="evidence" value="ECO:0007669"/>
    <property type="project" value="InterPro"/>
</dbReference>
<gene>
    <name evidence="7" type="ORF">MELLADRAFT_66775</name>
</gene>
<dbReference type="AlphaFoldDB" id="F4S0I6"/>